<dbReference type="EMBL" id="SFCC01000018">
    <property type="protein sequence ID" value="RZQ60204.1"/>
    <property type="molecule type" value="Genomic_DNA"/>
</dbReference>
<keyword evidence="2" id="KW-1185">Reference proteome</keyword>
<evidence type="ECO:0000313" key="2">
    <source>
        <dbReference type="Proteomes" id="UP000292003"/>
    </source>
</evidence>
<dbReference type="Proteomes" id="UP000292003">
    <property type="component" value="Unassembled WGS sequence"/>
</dbReference>
<proteinExistence type="predicted"/>
<reference evidence="1 2" key="1">
    <citation type="submission" date="2019-02" db="EMBL/GenBank/DDBJ databases">
        <title>Draft genome sequence of Amycolatopsis sp. 8-3EHSu isolated from roots of Suaeda maritima.</title>
        <authorList>
            <person name="Duangmal K."/>
            <person name="Chantavorakit T."/>
        </authorList>
    </citation>
    <scope>NUCLEOTIDE SEQUENCE [LARGE SCALE GENOMIC DNA]</scope>
    <source>
        <strain evidence="1 2">8-3EHSu</strain>
    </source>
</reference>
<protein>
    <submittedName>
        <fullName evidence="1">Uncharacterized protein</fullName>
    </submittedName>
</protein>
<gene>
    <name evidence="1" type="ORF">EWH70_29905</name>
</gene>
<dbReference type="AlphaFoldDB" id="A0A4Q7J2M2"/>
<sequence>MDTPARTPTQTLRTWLADKYGDPLSNIPDGIVLSLMTVAACERGVHVPDDIISAWSSELVLARRTVQKAELAFIDYTMANNWDRETVARRLQLQDSGEFHTEHLI</sequence>
<organism evidence="1 2">
    <name type="scientific">Amycolatopsis suaedae</name>
    <dbReference type="NCBI Taxonomy" id="2510978"/>
    <lineage>
        <taxon>Bacteria</taxon>
        <taxon>Bacillati</taxon>
        <taxon>Actinomycetota</taxon>
        <taxon>Actinomycetes</taxon>
        <taxon>Pseudonocardiales</taxon>
        <taxon>Pseudonocardiaceae</taxon>
        <taxon>Amycolatopsis</taxon>
    </lineage>
</organism>
<dbReference type="RefSeq" id="WP_130478905.1">
    <property type="nucleotide sequence ID" value="NZ_SFCC01000018.1"/>
</dbReference>
<evidence type="ECO:0000313" key="1">
    <source>
        <dbReference type="EMBL" id="RZQ60204.1"/>
    </source>
</evidence>
<comment type="caution">
    <text evidence="1">The sequence shown here is derived from an EMBL/GenBank/DDBJ whole genome shotgun (WGS) entry which is preliminary data.</text>
</comment>
<name>A0A4Q7J2M2_9PSEU</name>
<dbReference type="OrthoDB" id="3701114at2"/>
<accession>A0A4Q7J2M2</accession>